<dbReference type="InterPro" id="IPR002110">
    <property type="entry name" value="Ankyrin_rpt"/>
</dbReference>
<organism evidence="3 4">
    <name type="scientific">Ambrosia artemisiifolia</name>
    <name type="common">Common ragweed</name>
    <dbReference type="NCBI Taxonomy" id="4212"/>
    <lineage>
        <taxon>Eukaryota</taxon>
        <taxon>Viridiplantae</taxon>
        <taxon>Streptophyta</taxon>
        <taxon>Embryophyta</taxon>
        <taxon>Tracheophyta</taxon>
        <taxon>Spermatophyta</taxon>
        <taxon>Magnoliopsida</taxon>
        <taxon>eudicotyledons</taxon>
        <taxon>Gunneridae</taxon>
        <taxon>Pentapetalae</taxon>
        <taxon>asterids</taxon>
        <taxon>campanulids</taxon>
        <taxon>Asterales</taxon>
        <taxon>Asteraceae</taxon>
        <taxon>Asteroideae</taxon>
        <taxon>Heliantheae alliance</taxon>
        <taxon>Heliantheae</taxon>
        <taxon>Ambrosia</taxon>
    </lineage>
</organism>
<dbReference type="InterPro" id="IPR036770">
    <property type="entry name" value="Ankyrin_rpt-contain_sf"/>
</dbReference>
<dbReference type="PANTHER" id="PTHR22677">
    <property type="entry name" value="ANKYRIN REPEAT DOMAIN-CONTAINING PROTEIN 60"/>
    <property type="match status" value="1"/>
</dbReference>
<dbReference type="Gene3D" id="1.25.40.20">
    <property type="entry name" value="Ankyrin repeat-containing domain"/>
    <property type="match status" value="1"/>
</dbReference>
<gene>
    <name evidence="3" type="ORF">M8C21_004045</name>
</gene>
<evidence type="ECO:0000313" key="3">
    <source>
        <dbReference type="EMBL" id="KAI7738546.1"/>
    </source>
</evidence>
<dbReference type="EMBL" id="JAMZMK010008798">
    <property type="protein sequence ID" value="KAI7738546.1"/>
    <property type="molecule type" value="Genomic_DNA"/>
</dbReference>
<feature type="compositionally biased region" description="Acidic residues" evidence="2">
    <location>
        <begin position="1"/>
        <end position="12"/>
    </location>
</feature>
<evidence type="ECO:0000256" key="2">
    <source>
        <dbReference type="SAM" id="MobiDB-lite"/>
    </source>
</evidence>
<evidence type="ECO:0000256" key="1">
    <source>
        <dbReference type="PROSITE-ProRule" id="PRU00023"/>
    </source>
</evidence>
<name>A0AAD5CDM6_AMBAR</name>
<dbReference type="AlphaFoldDB" id="A0AAD5CDM6"/>
<evidence type="ECO:0000313" key="4">
    <source>
        <dbReference type="Proteomes" id="UP001206925"/>
    </source>
</evidence>
<keyword evidence="4" id="KW-1185">Reference proteome</keyword>
<accession>A0AAD5CDM6</accession>
<dbReference type="Pfam" id="PF12796">
    <property type="entry name" value="Ank_2"/>
    <property type="match status" value="1"/>
</dbReference>
<dbReference type="InterPro" id="IPR039323">
    <property type="entry name" value="ANKRD_45/46/60"/>
</dbReference>
<reference evidence="3" key="1">
    <citation type="submission" date="2022-06" db="EMBL/GenBank/DDBJ databases">
        <title>Uncovering the hologenomic basis of an extraordinary plant invasion.</title>
        <authorList>
            <person name="Bieker V.C."/>
            <person name="Martin M.D."/>
            <person name="Gilbert T."/>
            <person name="Hodgins K."/>
            <person name="Battlay P."/>
            <person name="Petersen B."/>
            <person name="Wilson J."/>
        </authorList>
    </citation>
    <scope>NUCLEOTIDE SEQUENCE</scope>
    <source>
        <strain evidence="3">AA19_3_7</strain>
        <tissue evidence="3">Leaf</tissue>
    </source>
</reference>
<dbReference type="PROSITE" id="PS50297">
    <property type="entry name" value="ANK_REP_REGION"/>
    <property type="match status" value="1"/>
</dbReference>
<feature type="repeat" description="ANK" evidence="1">
    <location>
        <begin position="30"/>
        <end position="62"/>
    </location>
</feature>
<feature type="region of interest" description="Disordered" evidence="2">
    <location>
        <begin position="1"/>
        <end position="20"/>
    </location>
</feature>
<sequence length="137" mass="14609">ESCEVEEDEEEYSGGGYHDGDQWSAVHDGAGSTPIHYAVCGGSAQCCQYLISRGASLTAKNAKGWTPLAVAHSWNRDWLEEVLVEQPHIEEPTSSPYLCLPLMSVVSIASNGGGLGFRQRQRLEVTVTGVTASGGLV</sequence>
<dbReference type="PANTHER" id="PTHR22677:SF4">
    <property type="entry name" value="USHER SYNDROME TYPE-1G PROTEIN-LIKE PROTEIN"/>
    <property type="match status" value="1"/>
</dbReference>
<comment type="caution">
    <text evidence="3">The sequence shown here is derived from an EMBL/GenBank/DDBJ whole genome shotgun (WGS) entry which is preliminary data.</text>
</comment>
<dbReference type="Proteomes" id="UP001206925">
    <property type="component" value="Unassembled WGS sequence"/>
</dbReference>
<dbReference type="SMART" id="SM00248">
    <property type="entry name" value="ANK"/>
    <property type="match status" value="1"/>
</dbReference>
<feature type="non-terminal residue" evidence="3">
    <location>
        <position position="1"/>
    </location>
</feature>
<dbReference type="SUPFAM" id="SSF48403">
    <property type="entry name" value="Ankyrin repeat"/>
    <property type="match status" value="1"/>
</dbReference>
<dbReference type="PROSITE" id="PS50088">
    <property type="entry name" value="ANK_REPEAT"/>
    <property type="match status" value="1"/>
</dbReference>
<protein>
    <submittedName>
        <fullName evidence="3">Uncharacterized protein</fullName>
    </submittedName>
</protein>
<keyword evidence="1" id="KW-0040">ANK repeat</keyword>
<proteinExistence type="predicted"/>